<dbReference type="GO" id="GO:0002949">
    <property type="term" value="P:tRNA threonylcarbamoyladenosine modification"/>
    <property type="evidence" value="ECO:0007669"/>
    <property type="project" value="TreeGrafter"/>
</dbReference>
<dbReference type="SUPFAM" id="SSF143870">
    <property type="entry name" value="PF0523-like"/>
    <property type="match status" value="1"/>
</dbReference>
<evidence type="ECO:0000256" key="3">
    <source>
        <dbReference type="ARBA" id="ARBA00022694"/>
    </source>
</evidence>
<dbReference type="Gene3D" id="3.30.2380.10">
    <property type="entry name" value="CGI121/TPRKB"/>
    <property type="match status" value="1"/>
</dbReference>
<evidence type="ECO:0000256" key="1">
    <source>
        <dbReference type="ARBA" id="ARBA00004123"/>
    </source>
</evidence>
<evidence type="ECO:0000256" key="2">
    <source>
        <dbReference type="ARBA" id="ARBA00005546"/>
    </source>
</evidence>
<accession>A0A2S3HYB4</accession>
<evidence type="ECO:0000256" key="4">
    <source>
        <dbReference type="ARBA" id="ARBA00023242"/>
    </source>
</evidence>
<evidence type="ECO:0000313" key="6">
    <source>
        <dbReference type="EMBL" id="PAN32171.1"/>
    </source>
</evidence>
<gene>
    <name evidence="6" type="ORF">PAHAL_5G469200</name>
</gene>
<dbReference type="GO" id="GO:0005634">
    <property type="term" value="C:nucleus"/>
    <property type="evidence" value="ECO:0007669"/>
    <property type="project" value="UniProtKB-SubCell"/>
</dbReference>
<dbReference type="PANTHER" id="PTHR15840:SF10">
    <property type="entry name" value="EKC_KEOPS COMPLEX SUBUNIT TPRKB"/>
    <property type="match status" value="1"/>
</dbReference>
<organism evidence="6">
    <name type="scientific">Panicum hallii</name>
    <dbReference type="NCBI Taxonomy" id="206008"/>
    <lineage>
        <taxon>Eukaryota</taxon>
        <taxon>Viridiplantae</taxon>
        <taxon>Streptophyta</taxon>
        <taxon>Embryophyta</taxon>
        <taxon>Tracheophyta</taxon>
        <taxon>Spermatophyta</taxon>
        <taxon>Magnoliopsida</taxon>
        <taxon>Liliopsida</taxon>
        <taxon>Poales</taxon>
        <taxon>Poaceae</taxon>
        <taxon>PACMAD clade</taxon>
        <taxon>Panicoideae</taxon>
        <taxon>Panicodae</taxon>
        <taxon>Paniceae</taxon>
        <taxon>Panicinae</taxon>
        <taxon>Panicum</taxon>
        <taxon>Panicum sect. Panicum</taxon>
    </lineage>
</organism>
<evidence type="ECO:0008006" key="7">
    <source>
        <dbReference type="Google" id="ProtNLM"/>
    </source>
</evidence>
<dbReference type="InterPro" id="IPR036504">
    <property type="entry name" value="CGI121/TPRKB_sf"/>
</dbReference>
<sequence>MKSFPVAGGRSVSLALYSDVSNSRELLDLMQSGKLEPEVAFLNASLVPDVFPVLAAAHKALLSKARESLTTRTLHSELVYNYSGSKHITESLKRCGISDDTTYILAARFDASDEEMKAVEKLISGTKIDLGELESRAKQPQILKHYKIPPQELLISTLPDAIVCRIAARDAL</sequence>
<dbReference type="PANTHER" id="PTHR15840">
    <property type="entry name" value="CGI-121 FAMILY MEMBER"/>
    <property type="match status" value="1"/>
</dbReference>
<dbReference type="Proteomes" id="UP000243499">
    <property type="component" value="Chromosome 5"/>
</dbReference>
<dbReference type="InterPro" id="IPR013926">
    <property type="entry name" value="CGI121/TPRKB"/>
</dbReference>
<comment type="similarity">
    <text evidence="2 5">Belongs to the CGI121/TPRKB family.</text>
</comment>
<dbReference type="GO" id="GO:0005829">
    <property type="term" value="C:cytosol"/>
    <property type="evidence" value="ECO:0007669"/>
    <property type="project" value="TreeGrafter"/>
</dbReference>
<dbReference type="Gramene" id="PAN32171">
    <property type="protein sequence ID" value="PAN32171"/>
    <property type="gene ID" value="PAHAL_5G469200"/>
</dbReference>
<evidence type="ECO:0000256" key="5">
    <source>
        <dbReference type="RuleBase" id="RU004398"/>
    </source>
</evidence>
<keyword evidence="4 5" id="KW-0539">Nucleus</keyword>
<dbReference type="Pfam" id="PF08617">
    <property type="entry name" value="CGI-121"/>
    <property type="match status" value="1"/>
</dbReference>
<protein>
    <recommendedName>
        <fullName evidence="7">EKC/KEOPS complex subunit CGI121</fullName>
    </recommendedName>
</protein>
<name>A0A2S3HYB4_9POAL</name>
<dbReference type="GO" id="GO:0000408">
    <property type="term" value="C:EKC/KEOPS complex"/>
    <property type="evidence" value="ECO:0007669"/>
    <property type="project" value="TreeGrafter"/>
</dbReference>
<comment type="subcellular location">
    <subcellularLocation>
        <location evidence="1">Nucleus</location>
    </subcellularLocation>
</comment>
<reference evidence="6" key="1">
    <citation type="submission" date="2018-04" db="EMBL/GenBank/DDBJ databases">
        <title>WGS assembly of Panicum hallii.</title>
        <authorList>
            <person name="Lovell J."/>
            <person name="Jenkins J."/>
            <person name="Lowry D."/>
            <person name="Mamidi S."/>
            <person name="Sreedasyam A."/>
            <person name="Weng X."/>
            <person name="Barry K."/>
            <person name="Bonette J."/>
            <person name="Campitelli B."/>
            <person name="Daum C."/>
            <person name="Gordon S."/>
            <person name="Gould B."/>
            <person name="Lipzen A."/>
            <person name="Macqueen A."/>
            <person name="Palacio-Mejia J."/>
            <person name="Plott C."/>
            <person name="Shakirov E."/>
            <person name="Shu S."/>
            <person name="Yoshinaga Y."/>
            <person name="Zane M."/>
            <person name="Rokhsar D."/>
            <person name="Grimwood J."/>
            <person name="Schmutz J."/>
            <person name="Juenger T."/>
        </authorList>
    </citation>
    <scope>NUCLEOTIDE SEQUENCE [LARGE SCALE GENOMIC DNA]</scope>
    <source>
        <strain evidence="6">FIL2</strain>
    </source>
</reference>
<dbReference type="EMBL" id="CM008050">
    <property type="protein sequence ID" value="PAN32171.1"/>
    <property type="molecule type" value="Genomic_DNA"/>
</dbReference>
<proteinExistence type="inferred from homology"/>
<dbReference type="AlphaFoldDB" id="A0A2S3HYB4"/>
<keyword evidence="3" id="KW-0819">tRNA processing</keyword>